<evidence type="ECO:0000313" key="1">
    <source>
        <dbReference type="EMBL" id="SDO87458.1"/>
    </source>
</evidence>
<accession>A0A1H0N443</accession>
<name>A0A1H0N443_9HYPH</name>
<dbReference type="EMBL" id="FNJC01000002">
    <property type="protein sequence ID" value="SDO87458.1"/>
    <property type="molecule type" value="Genomic_DNA"/>
</dbReference>
<protein>
    <submittedName>
        <fullName evidence="1">Uncharacterized protein</fullName>
    </submittedName>
</protein>
<sequence>MWGTPLTPRGYGVVRVSILRDPHLLHTHHRRKLGTGVSRVAPASKKRVSSTFAVCLHLILLQLTDTIVSVSWSST</sequence>
<comment type="caution">
    <text evidence="1">The sequence shown here is derived from an EMBL/GenBank/DDBJ whole genome shotgun (WGS) entry which is preliminary data.</text>
</comment>
<gene>
    <name evidence="1" type="ORF">SAMN04488061_1882</name>
</gene>
<organism evidence="1 2">
    <name type="scientific">Filomicrobium insigne</name>
    <dbReference type="NCBI Taxonomy" id="418854"/>
    <lineage>
        <taxon>Bacteria</taxon>
        <taxon>Pseudomonadati</taxon>
        <taxon>Pseudomonadota</taxon>
        <taxon>Alphaproteobacteria</taxon>
        <taxon>Hyphomicrobiales</taxon>
        <taxon>Hyphomicrobiaceae</taxon>
        <taxon>Filomicrobium</taxon>
    </lineage>
</organism>
<proteinExistence type="predicted"/>
<dbReference type="Proteomes" id="UP000198795">
    <property type="component" value="Unassembled WGS sequence"/>
</dbReference>
<reference evidence="1 2" key="1">
    <citation type="submission" date="2016-10" db="EMBL/GenBank/DDBJ databases">
        <authorList>
            <person name="Varghese N."/>
            <person name="Submissions S."/>
        </authorList>
    </citation>
    <scope>NUCLEOTIDE SEQUENCE [LARGE SCALE GENOMIC DNA]</scope>
    <source>
        <strain evidence="1 2">CGMCC 1.6497</strain>
    </source>
</reference>
<keyword evidence="2" id="KW-1185">Reference proteome</keyword>
<evidence type="ECO:0000313" key="2">
    <source>
        <dbReference type="Proteomes" id="UP000198795"/>
    </source>
</evidence>